<evidence type="ECO:0000259" key="2">
    <source>
        <dbReference type="Pfam" id="PF01551"/>
    </source>
</evidence>
<dbReference type="PANTHER" id="PTHR21666:SF285">
    <property type="entry name" value="M23 FAMILY METALLOPEPTIDASE"/>
    <property type="match status" value="1"/>
</dbReference>
<dbReference type="AlphaFoldDB" id="A0A1Y6F2V4"/>
<evidence type="ECO:0000313" key="4">
    <source>
        <dbReference type="Proteomes" id="UP000194420"/>
    </source>
</evidence>
<dbReference type="Pfam" id="PF01551">
    <property type="entry name" value="Peptidase_M23"/>
    <property type="match status" value="1"/>
</dbReference>
<accession>A0A1Y6F2V4</accession>
<dbReference type="Proteomes" id="UP000194420">
    <property type="component" value="Unassembled WGS sequence"/>
</dbReference>
<dbReference type="CDD" id="cd12797">
    <property type="entry name" value="M23_peptidase"/>
    <property type="match status" value="1"/>
</dbReference>
<dbReference type="PANTHER" id="PTHR21666">
    <property type="entry name" value="PEPTIDASE-RELATED"/>
    <property type="match status" value="1"/>
</dbReference>
<keyword evidence="3" id="KW-0378">Hydrolase</keyword>
<proteinExistence type="predicted"/>
<dbReference type="Gene3D" id="2.70.70.10">
    <property type="entry name" value="Glucose Permease (Domain IIA)"/>
    <property type="match status" value="1"/>
</dbReference>
<feature type="region of interest" description="Disordered" evidence="1">
    <location>
        <begin position="16"/>
        <end position="57"/>
    </location>
</feature>
<dbReference type="InterPro" id="IPR016047">
    <property type="entry name" value="M23ase_b-sheet_dom"/>
</dbReference>
<reference evidence="4" key="1">
    <citation type="submission" date="2017-04" db="EMBL/GenBank/DDBJ databases">
        <authorList>
            <person name="Varghese N."/>
            <person name="Submissions S."/>
        </authorList>
    </citation>
    <scope>NUCLEOTIDE SEQUENCE [LARGE SCALE GENOMIC DNA]</scope>
</reference>
<protein>
    <submittedName>
        <fullName evidence="3">Murein DD-endopeptidase MepM and murein hydrolase activator NlpD, contain LysM domain</fullName>
    </submittedName>
</protein>
<dbReference type="SUPFAM" id="SSF51261">
    <property type="entry name" value="Duplicated hybrid motif"/>
    <property type="match status" value="1"/>
</dbReference>
<dbReference type="InterPro" id="IPR050570">
    <property type="entry name" value="Cell_wall_metabolism_enzyme"/>
</dbReference>
<keyword evidence="4" id="KW-1185">Reference proteome</keyword>
<name>A0A1Y6F2V4_9SPHN</name>
<dbReference type="InterPro" id="IPR011055">
    <property type="entry name" value="Dup_hybrid_motif"/>
</dbReference>
<evidence type="ECO:0000256" key="1">
    <source>
        <dbReference type="SAM" id="MobiDB-lite"/>
    </source>
</evidence>
<dbReference type="FunFam" id="2.70.70.10:FF:000019">
    <property type="entry name" value="M23 family peptidase"/>
    <property type="match status" value="1"/>
</dbReference>
<feature type="compositionally biased region" description="Pro residues" evidence="1">
    <location>
        <begin position="39"/>
        <end position="54"/>
    </location>
</feature>
<sequence length="305" mass="32495">MGGMAGALALTVGCTAAASEEPSSVADAPPEPAVASAPQPRPPATAPASAPEPAPHFSYAGELTQGGWIRGQVPRGTVTAKLNSEPIDFDTYGNFFAAFDRDAEVQHVLAAELQDGRTIDQTIRITPRDWDIEHVNVARRTGGPSASFMQRRRPELEQIWAARAKKTGAKGWQQDFIWPVKGRLSGRFGSQRIYRGEPGSYHSGADIATGESGTPFVAPADGVVTLAAQDFSLEGKLLIIDHGNGLNSAFLHASRLTVAEGDMVKQGQQIGNIGSSGRATGPHLHWSIKWKDARLDPLLFVGPMN</sequence>
<gene>
    <name evidence="3" type="ORF">SAMN06297468_1190</name>
</gene>
<evidence type="ECO:0000313" key="3">
    <source>
        <dbReference type="EMBL" id="SMQ68919.1"/>
    </source>
</evidence>
<dbReference type="EMBL" id="FXWG01000002">
    <property type="protein sequence ID" value="SMQ68919.1"/>
    <property type="molecule type" value="Genomic_DNA"/>
</dbReference>
<organism evidence="3 4">
    <name type="scientific">Altererythrobacter xiamenensis</name>
    <dbReference type="NCBI Taxonomy" id="1316679"/>
    <lineage>
        <taxon>Bacteria</taxon>
        <taxon>Pseudomonadati</taxon>
        <taxon>Pseudomonadota</taxon>
        <taxon>Alphaproteobacteria</taxon>
        <taxon>Sphingomonadales</taxon>
        <taxon>Erythrobacteraceae</taxon>
        <taxon>Altererythrobacter</taxon>
    </lineage>
</organism>
<dbReference type="GO" id="GO:0004222">
    <property type="term" value="F:metalloendopeptidase activity"/>
    <property type="evidence" value="ECO:0007669"/>
    <property type="project" value="TreeGrafter"/>
</dbReference>
<feature type="domain" description="M23ase beta-sheet core" evidence="2">
    <location>
        <begin position="201"/>
        <end position="297"/>
    </location>
</feature>